<dbReference type="Pfam" id="PF00271">
    <property type="entry name" value="Helicase_C"/>
    <property type="match status" value="1"/>
</dbReference>
<dbReference type="GO" id="GO:0055087">
    <property type="term" value="C:Ski complex"/>
    <property type="evidence" value="ECO:0007669"/>
    <property type="project" value="TreeGrafter"/>
</dbReference>
<dbReference type="Gene3D" id="3.40.50.300">
    <property type="entry name" value="P-loop containing nucleotide triphosphate hydrolases"/>
    <property type="match status" value="2"/>
</dbReference>
<dbReference type="AlphaFoldDB" id="A0A6C0BHW4"/>
<dbReference type="CDD" id="cd18795">
    <property type="entry name" value="SF2_C_Ski2"/>
    <property type="match status" value="1"/>
</dbReference>
<dbReference type="SMART" id="SM01142">
    <property type="entry name" value="DSHCT"/>
    <property type="match status" value="1"/>
</dbReference>
<dbReference type="InterPro" id="IPR011545">
    <property type="entry name" value="DEAD/DEAH_box_helicase_dom"/>
</dbReference>
<dbReference type="SMART" id="SM00487">
    <property type="entry name" value="DEXDc"/>
    <property type="match status" value="1"/>
</dbReference>
<accession>A0A6C0BHW4</accession>
<dbReference type="InterPro" id="IPR014001">
    <property type="entry name" value="Helicase_ATP-bd"/>
</dbReference>
<dbReference type="GO" id="GO:0016787">
    <property type="term" value="F:hydrolase activity"/>
    <property type="evidence" value="ECO:0007669"/>
    <property type="project" value="UniProtKB-KW"/>
</dbReference>
<reference evidence="7" key="1">
    <citation type="journal article" date="2020" name="Nature">
        <title>Giant virus diversity and host interactions through global metagenomics.</title>
        <authorList>
            <person name="Schulz F."/>
            <person name="Roux S."/>
            <person name="Paez-Espino D."/>
            <person name="Jungbluth S."/>
            <person name="Walsh D.A."/>
            <person name="Denef V.J."/>
            <person name="McMahon K.D."/>
            <person name="Konstantinidis K.T."/>
            <person name="Eloe-Fadrosh E.A."/>
            <person name="Kyrpides N.C."/>
            <person name="Woyke T."/>
        </authorList>
    </citation>
    <scope>NUCLEOTIDE SEQUENCE</scope>
    <source>
        <strain evidence="7">GVMAG-M-3300013285-6</strain>
    </source>
</reference>
<feature type="domain" description="Helicase ATP-binding" evidence="5">
    <location>
        <begin position="33"/>
        <end position="201"/>
    </location>
</feature>
<keyword evidence="2" id="KW-0378">Hydrolase</keyword>
<dbReference type="EMBL" id="MN739166">
    <property type="protein sequence ID" value="QHS91935.1"/>
    <property type="molecule type" value="Genomic_DNA"/>
</dbReference>
<dbReference type="PANTHER" id="PTHR12131">
    <property type="entry name" value="ATP-DEPENDENT RNA AND DNA HELICASE"/>
    <property type="match status" value="1"/>
</dbReference>
<dbReference type="Pfam" id="PF08148">
    <property type="entry name" value="DSHCT"/>
    <property type="match status" value="1"/>
</dbReference>
<sequence>MSFLNIVDVSAPCIAEIKATFPFPLDPFQQHAVAAIDRHENVLVTAKTGSGKTLVGEHQITASMAKGRRVFYTTPIKSLSNQKFHDLKQVWGDKVGILTGDIKYKPDAPIVVMTTEILRNLLFKYTSSTKNLGLSASLSIDDLDAVVFDEVHYINNRERGRVWEETLILLPPSVNLVLLSATIDGPELFASWLGNLKKKPIYLISTQYRIVPLRHTVLSGTTFMELMDNKENFSPLVYSSWLKGRASTADQYKQHKLQVASRQKEDPVVHGSKRPASYVHQLNETIQHLHEKELLPALFFVFSRKSCETFANKVQGTLLTPTEAASVKHIIDFHLHRYPAVYNTTKQYFTLRALLERGIAFHHSGLLPLLKEIIEILFTKGLVKVLFATETFAVGINMPTKTVVFTGFEKYDEEKNGLRMLYTDEYIQMAGRAGRRGKDTEGLIVYLPEREPVSLDALHMMMKGSKSTFVSRMNFHYDFILKTVHSGNTDWIRLMSESYWFQQHMKRTEAGERWLAEVEQKMKSLGFTPELMAAMDERDTLETTVKTTVNAARKKAQQALEKWKATHDSSSLAYVKAWANFKTLKDYEADLRRAQENLYSLQAYKETLYPMFYVLKDLGFLGAFENPCETTSSHLTPLGTLATELNEGNPLLMSYAFQNGLCRKLTGEEILCFLCAFMQERSEGAPSLGSLQIPSAVKDALYELDTSVDVFLSAEKKFGVVSPHDYWSLNSMWIEPVWRWIQGDTISAICETYEIYEGNFMRTVLKVANLLEEWISMATFTQSVEELAKLEGLQAKLVRDAAVPESLYLKL</sequence>
<organism evidence="7">
    <name type="scientific">viral metagenome</name>
    <dbReference type="NCBI Taxonomy" id="1070528"/>
    <lineage>
        <taxon>unclassified sequences</taxon>
        <taxon>metagenomes</taxon>
        <taxon>organismal metagenomes</taxon>
    </lineage>
</organism>
<dbReference type="GO" id="GO:0003676">
    <property type="term" value="F:nucleic acid binding"/>
    <property type="evidence" value="ECO:0007669"/>
    <property type="project" value="InterPro"/>
</dbReference>
<dbReference type="PROSITE" id="PS51194">
    <property type="entry name" value="HELICASE_CTER"/>
    <property type="match status" value="1"/>
</dbReference>
<evidence type="ECO:0000259" key="5">
    <source>
        <dbReference type="PROSITE" id="PS51192"/>
    </source>
</evidence>
<dbReference type="GO" id="GO:0005524">
    <property type="term" value="F:ATP binding"/>
    <property type="evidence" value="ECO:0007669"/>
    <property type="project" value="UniProtKB-KW"/>
</dbReference>
<dbReference type="SUPFAM" id="SSF52540">
    <property type="entry name" value="P-loop containing nucleoside triphosphate hydrolases"/>
    <property type="match status" value="1"/>
</dbReference>
<dbReference type="GO" id="GO:0004386">
    <property type="term" value="F:helicase activity"/>
    <property type="evidence" value="ECO:0007669"/>
    <property type="project" value="UniProtKB-KW"/>
</dbReference>
<evidence type="ECO:0000256" key="2">
    <source>
        <dbReference type="ARBA" id="ARBA00022801"/>
    </source>
</evidence>
<dbReference type="SMART" id="SM00490">
    <property type="entry name" value="HELICc"/>
    <property type="match status" value="1"/>
</dbReference>
<proteinExistence type="predicted"/>
<evidence type="ECO:0008006" key="8">
    <source>
        <dbReference type="Google" id="ProtNLM"/>
    </source>
</evidence>
<dbReference type="GO" id="GO:0070478">
    <property type="term" value="P:nuclear-transcribed mRNA catabolic process, 3'-5' exonucleolytic nonsense-mediated decay"/>
    <property type="evidence" value="ECO:0007669"/>
    <property type="project" value="TreeGrafter"/>
</dbReference>
<feature type="domain" description="Helicase C-terminal" evidence="6">
    <location>
        <begin position="278"/>
        <end position="481"/>
    </location>
</feature>
<dbReference type="InterPro" id="IPR012961">
    <property type="entry name" value="Ski2/MTR4_C"/>
</dbReference>
<evidence type="ECO:0000256" key="3">
    <source>
        <dbReference type="ARBA" id="ARBA00022806"/>
    </source>
</evidence>
<dbReference type="InterPro" id="IPR027417">
    <property type="entry name" value="P-loop_NTPase"/>
</dbReference>
<keyword evidence="1" id="KW-0547">Nucleotide-binding</keyword>
<evidence type="ECO:0000313" key="7">
    <source>
        <dbReference type="EMBL" id="QHS91935.1"/>
    </source>
</evidence>
<dbReference type="PROSITE" id="PS51192">
    <property type="entry name" value="HELICASE_ATP_BIND_1"/>
    <property type="match status" value="1"/>
</dbReference>
<dbReference type="Gene3D" id="1.10.3380.30">
    <property type="match status" value="1"/>
</dbReference>
<dbReference type="InterPro" id="IPR001650">
    <property type="entry name" value="Helicase_C-like"/>
</dbReference>
<keyword evidence="4" id="KW-0067">ATP-binding</keyword>
<evidence type="ECO:0000259" key="6">
    <source>
        <dbReference type="PROSITE" id="PS51194"/>
    </source>
</evidence>
<name>A0A6C0BHW4_9ZZZZ</name>
<dbReference type="PANTHER" id="PTHR12131:SF1">
    <property type="entry name" value="ATP-DEPENDENT RNA HELICASE SUPV3L1, MITOCHONDRIAL-RELATED"/>
    <property type="match status" value="1"/>
</dbReference>
<evidence type="ECO:0000256" key="1">
    <source>
        <dbReference type="ARBA" id="ARBA00022741"/>
    </source>
</evidence>
<evidence type="ECO:0000256" key="4">
    <source>
        <dbReference type="ARBA" id="ARBA00022840"/>
    </source>
</evidence>
<protein>
    <recommendedName>
        <fullName evidence="8">Helicase</fullName>
    </recommendedName>
</protein>
<dbReference type="InterPro" id="IPR050699">
    <property type="entry name" value="RNA-DNA_Helicase"/>
</dbReference>
<dbReference type="Pfam" id="PF00270">
    <property type="entry name" value="DEAD"/>
    <property type="match status" value="1"/>
</dbReference>
<keyword evidence="3" id="KW-0347">Helicase</keyword>